<name>A0ABY7E6E1_MYAAR</name>
<dbReference type="Proteomes" id="UP001164746">
    <property type="component" value="Chromosome 4"/>
</dbReference>
<protein>
    <submittedName>
        <fullName evidence="5">VGL2B-like protein</fullName>
    </submittedName>
</protein>
<evidence type="ECO:0000256" key="3">
    <source>
        <dbReference type="ARBA" id="ARBA00022989"/>
    </source>
</evidence>
<feature type="non-terminal residue" evidence="5">
    <location>
        <position position="125"/>
    </location>
</feature>
<reference evidence="5" key="1">
    <citation type="submission" date="2022-11" db="EMBL/GenBank/DDBJ databases">
        <title>Centuries of genome instability and evolution in soft-shell clam transmissible cancer (bioRxiv).</title>
        <authorList>
            <person name="Hart S.F.M."/>
            <person name="Yonemitsu M.A."/>
            <person name="Giersch R.M."/>
            <person name="Beal B.F."/>
            <person name="Arriagada G."/>
            <person name="Davis B.W."/>
            <person name="Ostrander E.A."/>
            <person name="Goff S.P."/>
            <person name="Metzger M.J."/>
        </authorList>
    </citation>
    <scope>NUCLEOTIDE SEQUENCE</scope>
    <source>
        <strain evidence="5">MELC-2E11</strain>
        <tissue evidence="5">Siphon/mantle</tissue>
    </source>
</reference>
<evidence type="ECO:0000256" key="4">
    <source>
        <dbReference type="ARBA" id="ARBA00023136"/>
    </source>
</evidence>
<evidence type="ECO:0000313" key="5">
    <source>
        <dbReference type="EMBL" id="WAR03994.1"/>
    </source>
</evidence>
<evidence type="ECO:0000256" key="1">
    <source>
        <dbReference type="ARBA" id="ARBA00004141"/>
    </source>
</evidence>
<accession>A0ABY7E6E1</accession>
<dbReference type="SUPFAM" id="SSF103473">
    <property type="entry name" value="MFS general substrate transporter"/>
    <property type="match status" value="1"/>
</dbReference>
<proteinExistence type="predicted"/>
<dbReference type="PANTHER" id="PTHR11662">
    <property type="entry name" value="SOLUTE CARRIER FAMILY 17"/>
    <property type="match status" value="1"/>
</dbReference>
<comment type="subcellular location">
    <subcellularLocation>
        <location evidence="1">Membrane</location>
        <topology evidence="1">Multi-pass membrane protein</topology>
    </subcellularLocation>
</comment>
<dbReference type="PANTHER" id="PTHR11662:SF399">
    <property type="entry name" value="FI19708P1-RELATED"/>
    <property type="match status" value="1"/>
</dbReference>
<sequence length="125" mass="14354">MNKETDIQLLKTTLEESVNRTPAKTVNSTVPWMDMFTYTPVYGSLVAHICDMWTFYLILTCLPQYIKEVLKFDIASVFTNFIRDLQHSCIHSWYICSIGSGRSHKECELQSSAEWRIVLLIAAGV</sequence>
<keyword evidence="6" id="KW-1185">Reference proteome</keyword>
<keyword evidence="4" id="KW-0472">Membrane</keyword>
<evidence type="ECO:0000313" key="6">
    <source>
        <dbReference type="Proteomes" id="UP001164746"/>
    </source>
</evidence>
<keyword evidence="2" id="KW-0812">Transmembrane</keyword>
<keyword evidence="3" id="KW-1133">Transmembrane helix</keyword>
<gene>
    <name evidence="5" type="ORF">MAR_010552</name>
</gene>
<dbReference type="InterPro" id="IPR050382">
    <property type="entry name" value="MFS_Na/Anion_cotransporter"/>
</dbReference>
<dbReference type="InterPro" id="IPR036259">
    <property type="entry name" value="MFS_trans_sf"/>
</dbReference>
<dbReference type="EMBL" id="CP111015">
    <property type="protein sequence ID" value="WAR03994.1"/>
    <property type="molecule type" value="Genomic_DNA"/>
</dbReference>
<evidence type="ECO:0000256" key="2">
    <source>
        <dbReference type="ARBA" id="ARBA00022692"/>
    </source>
</evidence>
<organism evidence="5 6">
    <name type="scientific">Mya arenaria</name>
    <name type="common">Soft-shell clam</name>
    <dbReference type="NCBI Taxonomy" id="6604"/>
    <lineage>
        <taxon>Eukaryota</taxon>
        <taxon>Metazoa</taxon>
        <taxon>Spiralia</taxon>
        <taxon>Lophotrochozoa</taxon>
        <taxon>Mollusca</taxon>
        <taxon>Bivalvia</taxon>
        <taxon>Autobranchia</taxon>
        <taxon>Heteroconchia</taxon>
        <taxon>Euheterodonta</taxon>
        <taxon>Imparidentia</taxon>
        <taxon>Neoheterodontei</taxon>
        <taxon>Myida</taxon>
        <taxon>Myoidea</taxon>
        <taxon>Myidae</taxon>
        <taxon>Mya</taxon>
    </lineage>
</organism>